<reference evidence="3" key="1">
    <citation type="submission" date="2013-07" db="EMBL/GenBank/DDBJ databases">
        <title>The Genome Sequence of Cryptococcus bestiolae CBS10118.</title>
        <authorList>
            <consortium name="The Broad Institute Genome Sequencing Platform"/>
            <person name="Cuomo C."/>
            <person name="Litvintseva A."/>
            <person name="Chen Y."/>
            <person name="Heitman J."/>
            <person name="Sun S."/>
            <person name="Springer D."/>
            <person name="Dromer F."/>
            <person name="Young S.K."/>
            <person name="Zeng Q."/>
            <person name="Gargeya S."/>
            <person name="Fitzgerald M."/>
            <person name="Abouelleil A."/>
            <person name="Alvarado L."/>
            <person name="Berlin A.M."/>
            <person name="Chapman S.B."/>
            <person name="Dewar J."/>
            <person name="Goldberg J."/>
            <person name="Griggs A."/>
            <person name="Gujja S."/>
            <person name="Hansen M."/>
            <person name="Howarth C."/>
            <person name="Imamovic A."/>
            <person name="Larimer J."/>
            <person name="McCowan C."/>
            <person name="Murphy C."/>
            <person name="Pearson M."/>
            <person name="Priest M."/>
            <person name="Roberts A."/>
            <person name="Saif S."/>
            <person name="Shea T."/>
            <person name="Sykes S."/>
            <person name="Wortman J."/>
            <person name="Nusbaum C."/>
            <person name="Birren B."/>
        </authorList>
    </citation>
    <scope>NUCLEOTIDE SEQUENCE [LARGE SCALE GENOMIC DNA]</scope>
    <source>
        <strain evidence="3">CBS 10118</strain>
    </source>
</reference>
<dbReference type="Pfam" id="PF00481">
    <property type="entry name" value="PP2C"/>
    <property type="match status" value="1"/>
</dbReference>
<dbReference type="Gene3D" id="3.60.40.10">
    <property type="entry name" value="PPM-type phosphatase domain"/>
    <property type="match status" value="1"/>
</dbReference>
<dbReference type="PANTHER" id="PTHR13832:SF792">
    <property type="entry name" value="GM14286P"/>
    <property type="match status" value="1"/>
</dbReference>
<dbReference type="OrthoDB" id="420076at2759"/>
<dbReference type="PANTHER" id="PTHR13832">
    <property type="entry name" value="PROTEIN PHOSPHATASE 2C"/>
    <property type="match status" value="1"/>
</dbReference>
<name>A0A1B9FTS1_9TREE</name>
<sequence>MTDCQTSSPSNIAEWPQVGHQPEAVNCSVDVDDKPNVHHDAAIEVPSKLRDLNDADTHPVREVRGMDNKRFWVRTFDRPCVELYDAEGFIGKWKIRSSSDIKKQMSKDNQGEYRIKRPGNAVSRVAYNAVMPEDTGEDRWQADLCTWDTIKSLVDNQQLKEEDGRTFWQAWYEARKAGGLVDKKSTPAEESGKDDLMMCSKTTLHGCLAHALGKAQLQNEEDILPEKFMQIIRDTFKAVDEDIVQAPLKLLGPQIVYEPSPLLPSPPPSILGGPNIVSPGSCALTVIYDAAAERVYIANCGDCRAVAGWYDEKKKKWRCDVLTEDHNGDNPSERERVCSDHPEDEREDLFKPNPEMRIFGKLHPTRVFGDHLYKRQYQDWIDFHHFCKQGEPWLTWKKEYRERRKTPPYATAEPDVVWRDLKANEGEELKFIILSTDGLWGRMTSEEAFVLTASTYGDSIMRRSGDMDKQEFLDKYFPGLEDHSPSHPFPREKMDKSGRWALKEEVLPTRLIRNAYGGDDQEERKQIFSIAPKIKNMKDDVTTL</sequence>
<reference evidence="3" key="3">
    <citation type="submission" date="2014-01" db="EMBL/GenBank/DDBJ databases">
        <title>Evolution of pathogenesis and genome organization in the Tremellales.</title>
        <authorList>
            <person name="Cuomo C."/>
            <person name="Litvintseva A."/>
            <person name="Heitman J."/>
            <person name="Chen Y."/>
            <person name="Sun S."/>
            <person name="Springer D."/>
            <person name="Dromer F."/>
            <person name="Young S."/>
            <person name="Zeng Q."/>
            <person name="Chapman S."/>
            <person name="Gujja S."/>
            <person name="Saif S."/>
            <person name="Birren B."/>
        </authorList>
    </citation>
    <scope>NUCLEOTIDE SEQUENCE</scope>
    <source>
        <strain evidence="3">CBS 10118</strain>
    </source>
</reference>
<feature type="region of interest" description="Disordered" evidence="1">
    <location>
        <begin position="328"/>
        <end position="347"/>
    </location>
</feature>
<dbReference type="InterPro" id="IPR015655">
    <property type="entry name" value="PP2C"/>
</dbReference>
<dbReference type="SMART" id="SM00332">
    <property type="entry name" value="PP2Cc"/>
    <property type="match status" value="1"/>
</dbReference>
<gene>
    <name evidence="3" type="ORF">I302_07813</name>
    <name evidence="4" type="ORF">I302_108678</name>
</gene>
<dbReference type="GO" id="GO:0004741">
    <property type="term" value="F:[pyruvate dehydrogenase (acetyl-transferring)]-phosphatase activity"/>
    <property type="evidence" value="ECO:0007669"/>
    <property type="project" value="TreeGrafter"/>
</dbReference>
<evidence type="ECO:0000313" key="4">
    <source>
        <dbReference type="EMBL" id="WVW86625.1"/>
    </source>
</evidence>
<reference evidence="4" key="2">
    <citation type="submission" date="2013-07" db="EMBL/GenBank/DDBJ databases">
        <authorList>
            <consortium name="The Broad Institute Genome Sequencing Platform"/>
            <person name="Cuomo C."/>
            <person name="Litvintseva A."/>
            <person name="Chen Y."/>
            <person name="Heitman J."/>
            <person name="Sun S."/>
            <person name="Springer D."/>
            <person name="Dromer F."/>
            <person name="Young S.K."/>
            <person name="Zeng Q."/>
            <person name="Gargeya S."/>
            <person name="Fitzgerald M."/>
            <person name="Abouelleil A."/>
            <person name="Alvarado L."/>
            <person name="Berlin A.M."/>
            <person name="Chapman S.B."/>
            <person name="Dewar J."/>
            <person name="Goldberg J."/>
            <person name="Griggs A."/>
            <person name="Gujja S."/>
            <person name="Hansen M."/>
            <person name="Howarth C."/>
            <person name="Imamovic A."/>
            <person name="Larimer J."/>
            <person name="McCowan C."/>
            <person name="Murphy C."/>
            <person name="Pearson M."/>
            <person name="Priest M."/>
            <person name="Roberts A."/>
            <person name="Saif S."/>
            <person name="Shea T."/>
            <person name="Sykes S."/>
            <person name="Wortman J."/>
            <person name="Nusbaum C."/>
            <person name="Birren B."/>
        </authorList>
    </citation>
    <scope>NUCLEOTIDE SEQUENCE</scope>
    <source>
        <strain evidence="4">CBS 10118</strain>
    </source>
</reference>
<proteinExistence type="predicted"/>
<dbReference type="GeneID" id="30212212"/>
<evidence type="ECO:0000259" key="2">
    <source>
        <dbReference type="PROSITE" id="PS51746"/>
    </source>
</evidence>
<dbReference type="PROSITE" id="PS51746">
    <property type="entry name" value="PPM_2"/>
    <property type="match status" value="1"/>
</dbReference>
<reference evidence="4" key="4">
    <citation type="submission" date="2024-02" db="EMBL/GenBank/DDBJ databases">
        <title>Comparative genomics of Cryptococcus and Kwoniella reveals pathogenesis evolution and contrasting modes of karyotype evolution via chromosome fusion or intercentromeric recombination.</title>
        <authorList>
            <person name="Coelho M.A."/>
            <person name="David-Palma M."/>
            <person name="Shea T."/>
            <person name="Bowers K."/>
            <person name="McGinley-Smith S."/>
            <person name="Mohammad A.W."/>
            <person name="Gnirke A."/>
            <person name="Yurkov A.M."/>
            <person name="Nowrousian M."/>
            <person name="Sun S."/>
            <person name="Cuomo C.A."/>
            <person name="Heitman J."/>
        </authorList>
    </citation>
    <scope>NUCLEOTIDE SEQUENCE</scope>
    <source>
        <strain evidence="4">CBS 10118</strain>
    </source>
</reference>
<dbReference type="AlphaFoldDB" id="A0A1B9FTS1"/>
<evidence type="ECO:0000313" key="5">
    <source>
        <dbReference type="Proteomes" id="UP000092730"/>
    </source>
</evidence>
<dbReference type="VEuPathDB" id="FungiDB:I302_07813"/>
<dbReference type="RefSeq" id="XP_019043239.1">
    <property type="nucleotide sequence ID" value="XM_019194403.1"/>
</dbReference>
<dbReference type="InterPro" id="IPR001932">
    <property type="entry name" value="PPM-type_phosphatase-like_dom"/>
</dbReference>
<feature type="domain" description="PPM-type phosphatase" evidence="2">
    <location>
        <begin position="190"/>
        <end position="544"/>
    </location>
</feature>
<dbReference type="InterPro" id="IPR036457">
    <property type="entry name" value="PPM-type-like_dom_sf"/>
</dbReference>
<dbReference type="EMBL" id="KI894025">
    <property type="protein sequence ID" value="OCF22169.1"/>
    <property type="molecule type" value="Genomic_DNA"/>
</dbReference>
<protein>
    <recommendedName>
        <fullName evidence="2">PPM-type phosphatase domain-containing protein</fullName>
    </recommendedName>
</protein>
<dbReference type="CDD" id="cd00143">
    <property type="entry name" value="PP2Cc"/>
    <property type="match status" value="1"/>
</dbReference>
<dbReference type="STRING" id="1296100.A0A1B9FTS1"/>
<keyword evidence="5" id="KW-1185">Reference proteome</keyword>
<evidence type="ECO:0000256" key="1">
    <source>
        <dbReference type="SAM" id="MobiDB-lite"/>
    </source>
</evidence>
<evidence type="ECO:0000313" key="3">
    <source>
        <dbReference type="EMBL" id="OCF22169.1"/>
    </source>
</evidence>
<dbReference type="EMBL" id="CP144548">
    <property type="protein sequence ID" value="WVW86625.1"/>
    <property type="molecule type" value="Genomic_DNA"/>
</dbReference>
<dbReference type="SUPFAM" id="SSF81606">
    <property type="entry name" value="PP2C-like"/>
    <property type="match status" value="1"/>
</dbReference>
<accession>A0A1B9FTS1</accession>
<dbReference type="KEGG" id="kbi:30212212"/>
<dbReference type="Proteomes" id="UP000092730">
    <property type="component" value="Chromosome 8"/>
</dbReference>
<dbReference type="GO" id="GO:0005739">
    <property type="term" value="C:mitochondrion"/>
    <property type="evidence" value="ECO:0007669"/>
    <property type="project" value="TreeGrafter"/>
</dbReference>
<organism evidence="3">
    <name type="scientific">Kwoniella bestiolae CBS 10118</name>
    <dbReference type="NCBI Taxonomy" id="1296100"/>
    <lineage>
        <taxon>Eukaryota</taxon>
        <taxon>Fungi</taxon>
        <taxon>Dikarya</taxon>
        <taxon>Basidiomycota</taxon>
        <taxon>Agaricomycotina</taxon>
        <taxon>Tremellomycetes</taxon>
        <taxon>Tremellales</taxon>
        <taxon>Cryptococcaceae</taxon>
        <taxon>Kwoniella</taxon>
    </lineage>
</organism>